<comment type="catalytic activity">
    <reaction evidence="9">
        <text>DNA(n) + a 2'-deoxyribonucleoside 5'-triphosphate = DNA(n+1) + diphosphate</text>
        <dbReference type="Rhea" id="RHEA:22508"/>
        <dbReference type="Rhea" id="RHEA-COMP:17339"/>
        <dbReference type="Rhea" id="RHEA-COMP:17340"/>
        <dbReference type="ChEBI" id="CHEBI:33019"/>
        <dbReference type="ChEBI" id="CHEBI:61560"/>
        <dbReference type="ChEBI" id="CHEBI:173112"/>
        <dbReference type="EC" id="2.7.7.49"/>
    </reaction>
</comment>
<protein>
    <recommendedName>
        <fullName evidence="1">RNA-directed DNA polymerase</fullName>
        <ecNumber evidence="1">2.7.7.49</ecNumber>
    </recommendedName>
</protein>
<evidence type="ECO:0000256" key="3">
    <source>
        <dbReference type="ARBA" id="ARBA00022695"/>
    </source>
</evidence>
<feature type="region of interest" description="Disordered" evidence="10">
    <location>
        <begin position="84"/>
        <end position="104"/>
    </location>
</feature>
<sequence>MSEETQPLTKEEWRERIQREGKEETIKQEMIRLGFWTDKPLTPEEMASVEADDQAEAALKSELNKLRSESRKWSDTDQLIKKARQKRIEESKQRRAERKKARAIERKQQEERWAEYRQNHLVHLGNGVSGGLEQSTTNQERLKQLDLPLIETPQQLASEMGITLGRLKWLTYHRDLATLSHYYPFTIPKKNGGIREISAPKKELRAAQAWVKQSLLDQLSTHPAAYGFVQGRNTVDHAKQHLNQAIVVKMDLADFFPTITFYRVRGLFASFGYSQQMSTVFALLCTEPPRKRVRFDGTYYYVAMGERQLPQGASTSPAITNLICQRLDQRLSGLAEKENFIYSRYADDLTFSTSDQQDRRVGALLQTVRQIIHFEGFQPNEAKTRILRKSRRQRVTGIVVNEKANLSRQDQRRFRAILHNVGKNGFDIENRDHHDDFLAYLQGYISYAHMVRPDLAETWQNQLDRAIAAHLKD</sequence>
<dbReference type="GO" id="GO:0046872">
    <property type="term" value="F:metal ion binding"/>
    <property type="evidence" value="ECO:0007669"/>
    <property type="project" value="UniProtKB-KW"/>
</dbReference>
<dbReference type="EC" id="2.7.7.49" evidence="1"/>
<feature type="domain" description="Reverse transcriptase" evidence="11">
    <location>
        <begin position="168"/>
        <end position="400"/>
    </location>
</feature>
<feature type="compositionally biased region" description="Basic and acidic residues" evidence="10">
    <location>
        <begin position="9"/>
        <end position="21"/>
    </location>
</feature>
<evidence type="ECO:0000256" key="8">
    <source>
        <dbReference type="ARBA" id="ARBA00034120"/>
    </source>
</evidence>
<dbReference type="InterPro" id="IPR051083">
    <property type="entry name" value="GrpII_Intron_Splice-Mob/Def"/>
</dbReference>
<name>A0A1M4YCR6_9BACL</name>
<gene>
    <name evidence="12" type="ORF">SAMN05444392_106169</name>
</gene>
<dbReference type="GO" id="GO:0003964">
    <property type="term" value="F:RNA-directed DNA polymerase activity"/>
    <property type="evidence" value="ECO:0007669"/>
    <property type="project" value="UniProtKB-KW"/>
</dbReference>
<evidence type="ECO:0000256" key="4">
    <source>
        <dbReference type="ARBA" id="ARBA00022723"/>
    </source>
</evidence>
<keyword evidence="2" id="KW-0808">Transferase</keyword>
<dbReference type="InterPro" id="IPR000477">
    <property type="entry name" value="RT_dom"/>
</dbReference>
<dbReference type="InterPro" id="IPR043502">
    <property type="entry name" value="DNA/RNA_pol_sf"/>
</dbReference>
<organism evidence="12 13">
    <name type="scientific">Seinonella peptonophila</name>
    <dbReference type="NCBI Taxonomy" id="112248"/>
    <lineage>
        <taxon>Bacteria</taxon>
        <taxon>Bacillati</taxon>
        <taxon>Bacillota</taxon>
        <taxon>Bacilli</taxon>
        <taxon>Bacillales</taxon>
        <taxon>Thermoactinomycetaceae</taxon>
        <taxon>Seinonella</taxon>
    </lineage>
</organism>
<dbReference type="CDD" id="cd03487">
    <property type="entry name" value="RT_Bac_retron_II"/>
    <property type="match status" value="1"/>
</dbReference>
<dbReference type="GO" id="GO:0003723">
    <property type="term" value="F:RNA binding"/>
    <property type="evidence" value="ECO:0007669"/>
    <property type="project" value="InterPro"/>
</dbReference>
<evidence type="ECO:0000256" key="9">
    <source>
        <dbReference type="ARBA" id="ARBA00048173"/>
    </source>
</evidence>
<dbReference type="OrthoDB" id="9788687at2"/>
<dbReference type="PANTHER" id="PTHR34047:SF7">
    <property type="entry name" value="RNA-DIRECTED DNA POLYMERASE"/>
    <property type="match status" value="1"/>
</dbReference>
<evidence type="ECO:0000259" key="11">
    <source>
        <dbReference type="PROSITE" id="PS50878"/>
    </source>
</evidence>
<dbReference type="AlphaFoldDB" id="A0A1M4YCR6"/>
<accession>A0A1M4YCR6</accession>
<evidence type="ECO:0000313" key="13">
    <source>
        <dbReference type="Proteomes" id="UP000184476"/>
    </source>
</evidence>
<keyword evidence="13" id="KW-1185">Reference proteome</keyword>
<comment type="similarity">
    <text evidence="8">Belongs to the bacterial reverse transcriptase family.</text>
</comment>
<evidence type="ECO:0000313" key="12">
    <source>
        <dbReference type="EMBL" id="SHF03594.1"/>
    </source>
</evidence>
<dbReference type="STRING" id="112248.SAMN05444392_106169"/>
<dbReference type="Pfam" id="PF00078">
    <property type="entry name" value="RVT_1"/>
    <property type="match status" value="1"/>
</dbReference>
<evidence type="ECO:0000256" key="2">
    <source>
        <dbReference type="ARBA" id="ARBA00022679"/>
    </source>
</evidence>
<evidence type="ECO:0000256" key="7">
    <source>
        <dbReference type="ARBA" id="ARBA00023118"/>
    </source>
</evidence>
<feature type="compositionally biased region" description="Basic and acidic residues" evidence="10">
    <location>
        <begin position="84"/>
        <end position="94"/>
    </location>
</feature>
<keyword evidence="5" id="KW-0460">Magnesium</keyword>
<dbReference type="EMBL" id="FQVL01000006">
    <property type="protein sequence ID" value="SHF03594.1"/>
    <property type="molecule type" value="Genomic_DNA"/>
</dbReference>
<keyword evidence="6 12" id="KW-0695">RNA-directed DNA polymerase</keyword>
<dbReference type="InterPro" id="IPR000123">
    <property type="entry name" value="Reverse_transcriptase_msDNA"/>
</dbReference>
<dbReference type="PROSITE" id="PS50878">
    <property type="entry name" value="RT_POL"/>
    <property type="match status" value="1"/>
</dbReference>
<dbReference type="Proteomes" id="UP000184476">
    <property type="component" value="Unassembled WGS sequence"/>
</dbReference>
<keyword evidence="7" id="KW-0051">Antiviral defense</keyword>
<reference evidence="12 13" key="1">
    <citation type="submission" date="2016-11" db="EMBL/GenBank/DDBJ databases">
        <authorList>
            <person name="Jaros S."/>
            <person name="Januszkiewicz K."/>
            <person name="Wedrychowicz H."/>
        </authorList>
    </citation>
    <scope>NUCLEOTIDE SEQUENCE [LARGE SCALE GENOMIC DNA]</scope>
    <source>
        <strain evidence="12 13">DSM 44666</strain>
    </source>
</reference>
<dbReference type="RefSeq" id="WP_073154989.1">
    <property type="nucleotide sequence ID" value="NZ_FQVL01000006.1"/>
</dbReference>
<dbReference type="GO" id="GO:0051607">
    <property type="term" value="P:defense response to virus"/>
    <property type="evidence" value="ECO:0007669"/>
    <property type="project" value="UniProtKB-KW"/>
</dbReference>
<keyword evidence="3" id="KW-0548">Nucleotidyltransferase</keyword>
<evidence type="ECO:0000256" key="10">
    <source>
        <dbReference type="SAM" id="MobiDB-lite"/>
    </source>
</evidence>
<evidence type="ECO:0000256" key="1">
    <source>
        <dbReference type="ARBA" id="ARBA00012493"/>
    </source>
</evidence>
<proteinExistence type="inferred from homology"/>
<dbReference type="PANTHER" id="PTHR34047">
    <property type="entry name" value="NUCLEAR INTRON MATURASE 1, MITOCHONDRIAL-RELATED"/>
    <property type="match status" value="1"/>
</dbReference>
<evidence type="ECO:0000256" key="5">
    <source>
        <dbReference type="ARBA" id="ARBA00022842"/>
    </source>
</evidence>
<keyword evidence="4" id="KW-0479">Metal-binding</keyword>
<evidence type="ECO:0000256" key="6">
    <source>
        <dbReference type="ARBA" id="ARBA00022918"/>
    </source>
</evidence>
<feature type="region of interest" description="Disordered" evidence="10">
    <location>
        <begin position="1"/>
        <end position="21"/>
    </location>
</feature>
<dbReference type="SUPFAM" id="SSF56672">
    <property type="entry name" value="DNA/RNA polymerases"/>
    <property type="match status" value="1"/>
</dbReference>
<dbReference type="PRINTS" id="PR00866">
    <property type="entry name" value="RNADNAPOLMS"/>
</dbReference>